<protein>
    <submittedName>
        <fullName evidence="1">Uncharacterized protein</fullName>
    </submittedName>
</protein>
<keyword evidence="2" id="KW-1185">Reference proteome</keyword>
<sequence>MSVFFKPVFDSTVVAGDHELFKAQGAAAQWARLVGAEIGAELAPKKIGSGWALVGTVDGEEVVYGIYGQRIKRIN</sequence>
<dbReference type="EMBL" id="FZOT01000003">
    <property type="protein sequence ID" value="SNS51243.1"/>
    <property type="molecule type" value="Genomic_DNA"/>
</dbReference>
<organism evidence="1 2">
    <name type="scientific">Noviherbaspirillum humi</name>
    <dbReference type="NCBI Taxonomy" id="1688639"/>
    <lineage>
        <taxon>Bacteria</taxon>
        <taxon>Pseudomonadati</taxon>
        <taxon>Pseudomonadota</taxon>
        <taxon>Betaproteobacteria</taxon>
        <taxon>Burkholderiales</taxon>
        <taxon>Oxalobacteraceae</taxon>
        <taxon>Noviherbaspirillum</taxon>
    </lineage>
</organism>
<dbReference type="OrthoDB" id="8757397at2"/>
<reference evidence="1 2" key="1">
    <citation type="submission" date="2017-06" db="EMBL/GenBank/DDBJ databases">
        <authorList>
            <person name="Kim H.J."/>
            <person name="Triplett B.A."/>
        </authorList>
    </citation>
    <scope>NUCLEOTIDE SEQUENCE [LARGE SCALE GENOMIC DNA]</scope>
    <source>
        <strain evidence="1 2">U15</strain>
    </source>
</reference>
<accession>A0A239F4R5</accession>
<dbReference type="RefSeq" id="WP_089398655.1">
    <property type="nucleotide sequence ID" value="NZ_FZOT01000003.1"/>
</dbReference>
<proteinExistence type="predicted"/>
<name>A0A239F4R5_9BURK</name>
<evidence type="ECO:0000313" key="2">
    <source>
        <dbReference type="Proteomes" id="UP000198284"/>
    </source>
</evidence>
<dbReference type="Proteomes" id="UP000198284">
    <property type="component" value="Unassembled WGS sequence"/>
</dbReference>
<gene>
    <name evidence="1" type="ORF">SAMN06265795_103151</name>
</gene>
<dbReference type="AlphaFoldDB" id="A0A239F4R5"/>
<evidence type="ECO:0000313" key="1">
    <source>
        <dbReference type="EMBL" id="SNS51243.1"/>
    </source>
</evidence>